<dbReference type="Gene3D" id="3.40.50.300">
    <property type="entry name" value="P-loop containing nucleotide triphosphate hydrolases"/>
    <property type="match status" value="1"/>
</dbReference>
<dbReference type="Pfam" id="PF00004">
    <property type="entry name" value="AAA"/>
    <property type="match status" value="1"/>
</dbReference>
<dbReference type="RefSeq" id="WP_162451669.1">
    <property type="nucleotide sequence ID" value="NZ_WLZY01000006.1"/>
</dbReference>
<dbReference type="Proteomes" id="UP000460435">
    <property type="component" value="Unassembled WGS sequence"/>
</dbReference>
<comment type="similarity">
    <text evidence="1">Belongs to the AAA ATPase family.</text>
</comment>
<dbReference type="GO" id="GO:0016887">
    <property type="term" value="F:ATP hydrolysis activity"/>
    <property type="evidence" value="ECO:0007669"/>
    <property type="project" value="InterPro"/>
</dbReference>
<gene>
    <name evidence="3" type="ORF">F7O44_18015</name>
</gene>
<dbReference type="InterPro" id="IPR003959">
    <property type="entry name" value="ATPase_AAA_core"/>
</dbReference>
<dbReference type="CDD" id="cd19481">
    <property type="entry name" value="RecA-like_protease"/>
    <property type="match status" value="1"/>
</dbReference>
<evidence type="ECO:0000256" key="1">
    <source>
        <dbReference type="RuleBase" id="RU003651"/>
    </source>
</evidence>
<dbReference type="InterPro" id="IPR003593">
    <property type="entry name" value="AAA+_ATPase"/>
</dbReference>
<keyword evidence="4" id="KW-1185">Reference proteome</keyword>
<dbReference type="InterPro" id="IPR003960">
    <property type="entry name" value="ATPase_AAA_CS"/>
</dbReference>
<comment type="caution">
    <text evidence="3">The sequence shown here is derived from an EMBL/GenBank/DDBJ whole genome shotgun (WGS) entry which is preliminary data.</text>
</comment>
<keyword evidence="1" id="KW-0067">ATP-binding</keyword>
<dbReference type="EMBL" id="WLZY01000006">
    <property type="protein sequence ID" value="NDL58967.1"/>
    <property type="molecule type" value="Genomic_DNA"/>
</dbReference>
<dbReference type="AlphaFoldDB" id="A0A7K3M7E3"/>
<proteinExistence type="inferred from homology"/>
<name>A0A7K3M7E3_9ACTN</name>
<evidence type="ECO:0000313" key="4">
    <source>
        <dbReference type="Proteomes" id="UP000460435"/>
    </source>
</evidence>
<dbReference type="Gene3D" id="1.10.8.60">
    <property type="match status" value="1"/>
</dbReference>
<evidence type="ECO:0000259" key="2">
    <source>
        <dbReference type="SMART" id="SM00382"/>
    </source>
</evidence>
<organism evidence="3 4">
    <name type="scientific">Phytoactinopolyspora mesophila</name>
    <dbReference type="NCBI Taxonomy" id="2650750"/>
    <lineage>
        <taxon>Bacteria</taxon>
        <taxon>Bacillati</taxon>
        <taxon>Actinomycetota</taxon>
        <taxon>Actinomycetes</taxon>
        <taxon>Jiangellales</taxon>
        <taxon>Jiangellaceae</taxon>
        <taxon>Phytoactinopolyspora</taxon>
    </lineage>
</organism>
<dbReference type="InterPro" id="IPR027417">
    <property type="entry name" value="P-loop_NTPase"/>
</dbReference>
<protein>
    <submittedName>
        <fullName evidence="3">AAA family ATPase</fullName>
    </submittedName>
</protein>
<dbReference type="PROSITE" id="PS00674">
    <property type="entry name" value="AAA"/>
    <property type="match status" value="1"/>
</dbReference>
<dbReference type="GO" id="GO:0005524">
    <property type="term" value="F:ATP binding"/>
    <property type="evidence" value="ECO:0007669"/>
    <property type="project" value="UniProtKB-KW"/>
</dbReference>
<evidence type="ECO:0000313" key="3">
    <source>
        <dbReference type="EMBL" id="NDL58967.1"/>
    </source>
</evidence>
<sequence length="440" mass="47067">MTSSTALSLDTSQQPPAWMADLPYGSRETIQAIARLLGHASRERDNPASWAGRALGASRDELASADSRPTRTLLRVAGLILGNTMARHDDITIGGPGHGDPPMWAPFDAGGAEALSVPVRMVIHFPAGTLASVDACVSIFDDAFDQHLRVYTLRSEQGAGVEILQGLLDRAAGEDNPLRGRVLQAKLASNSLTFTPLPLPVDQREQLILPEAIWRELDLCVASMTHRRATLDRLGLGTTRGLLLVGQPGVGKTNLARVLAAELAGRFTVIFADAATVATDVLALYDELDHLGPAVVVLEDIDLVVGNRQQHARTRTLADFLAAVDGAKRRRDVLTVATTNNPRGIDPAAQRSARFDTILTLPAPDEAGRAAILGRYLDSIGLDLDVGRVARAVPDVTGADLREIVRRAVLEHGDSFTADDLHAVAASGRWKTRGNTGQYL</sequence>
<dbReference type="GO" id="GO:0004176">
    <property type="term" value="F:ATP-dependent peptidase activity"/>
    <property type="evidence" value="ECO:0007669"/>
    <property type="project" value="TreeGrafter"/>
</dbReference>
<feature type="domain" description="AAA+ ATPase" evidence="2">
    <location>
        <begin position="238"/>
        <end position="365"/>
    </location>
</feature>
<dbReference type="PANTHER" id="PTHR23076:SF97">
    <property type="entry name" value="ATP-DEPENDENT ZINC METALLOPROTEASE YME1L1"/>
    <property type="match status" value="1"/>
</dbReference>
<dbReference type="SUPFAM" id="SSF52540">
    <property type="entry name" value="P-loop containing nucleoside triphosphate hydrolases"/>
    <property type="match status" value="1"/>
</dbReference>
<accession>A0A7K3M7E3</accession>
<dbReference type="PANTHER" id="PTHR23076">
    <property type="entry name" value="METALLOPROTEASE M41 FTSH"/>
    <property type="match status" value="1"/>
</dbReference>
<dbReference type="SMART" id="SM00382">
    <property type="entry name" value="AAA"/>
    <property type="match status" value="1"/>
</dbReference>
<reference evidence="3 4" key="1">
    <citation type="submission" date="2019-11" db="EMBL/GenBank/DDBJ databases">
        <authorList>
            <person name="Li X.-J."/>
            <person name="Feng X.-M."/>
        </authorList>
    </citation>
    <scope>NUCLEOTIDE SEQUENCE [LARGE SCALE GENOMIC DNA]</scope>
    <source>
        <strain evidence="3 4">XMNu-373</strain>
    </source>
</reference>
<keyword evidence="1" id="KW-0547">Nucleotide-binding</keyword>
<dbReference type="GO" id="GO:0006508">
    <property type="term" value="P:proteolysis"/>
    <property type="evidence" value="ECO:0007669"/>
    <property type="project" value="TreeGrafter"/>
</dbReference>